<comment type="function">
    <text evidence="6">Has oligopeptidase activity and degrades a variety of small bioactive peptides.</text>
</comment>
<keyword evidence="4 6" id="KW-0862">Zinc</keyword>
<dbReference type="PANTHER" id="PTHR11804">
    <property type="entry name" value="PROTEASE M3 THIMET OLIGOPEPTIDASE-RELATED"/>
    <property type="match status" value="1"/>
</dbReference>
<evidence type="ECO:0000313" key="10">
    <source>
        <dbReference type="EMBL" id="TKB50356.1"/>
    </source>
</evidence>
<comment type="caution">
    <text evidence="10">The sequence shown here is derived from an EMBL/GenBank/DDBJ whole genome shotgun (WGS) entry which is preliminary data.</text>
</comment>
<dbReference type="Pfam" id="PF01432">
    <property type="entry name" value="Peptidase_M3"/>
    <property type="match status" value="1"/>
</dbReference>
<dbReference type="PANTHER" id="PTHR11804:SF84">
    <property type="entry name" value="SACCHAROLYSIN"/>
    <property type="match status" value="1"/>
</dbReference>
<dbReference type="GO" id="GO:0004222">
    <property type="term" value="F:metalloendopeptidase activity"/>
    <property type="evidence" value="ECO:0007669"/>
    <property type="project" value="UniProtKB-UniRule"/>
</dbReference>
<evidence type="ECO:0000256" key="3">
    <source>
        <dbReference type="ARBA" id="ARBA00022801"/>
    </source>
</evidence>
<evidence type="ECO:0000256" key="5">
    <source>
        <dbReference type="ARBA" id="ARBA00023049"/>
    </source>
</evidence>
<dbReference type="GO" id="GO:0046872">
    <property type="term" value="F:metal ion binding"/>
    <property type="evidence" value="ECO:0007669"/>
    <property type="project" value="UniProtKB-UniRule"/>
</dbReference>
<dbReference type="Proteomes" id="UP000305674">
    <property type="component" value="Unassembled WGS sequence"/>
</dbReference>
<dbReference type="Gene3D" id="1.20.140.70">
    <property type="entry name" value="Oligopeptidase f, N-terminal domain"/>
    <property type="match status" value="1"/>
</dbReference>
<proteinExistence type="inferred from homology"/>
<keyword evidence="11" id="KW-1185">Reference proteome</keyword>
<evidence type="ECO:0000256" key="4">
    <source>
        <dbReference type="ARBA" id="ARBA00022833"/>
    </source>
</evidence>
<dbReference type="NCBIfam" id="TIGR00181">
    <property type="entry name" value="pepF"/>
    <property type="match status" value="1"/>
</dbReference>
<gene>
    <name evidence="10" type="primary">pepF</name>
    <name evidence="10" type="ORF">FCL40_04170</name>
</gene>
<dbReference type="Gene3D" id="1.10.287.830">
    <property type="entry name" value="putative peptidase helix hairpin domain like"/>
    <property type="match status" value="1"/>
</dbReference>
<dbReference type="InterPro" id="IPR045090">
    <property type="entry name" value="Pept_M3A_M3B"/>
</dbReference>
<evidence type="ECO:0000256" key="6">
    <source>
        <dbReference type="RuleBase" id="RU368091"/>
    </source>
</evidence>
<comment type="cofactor">
    <cofactor evidence="6">
        <name>Zn(2+)</name>
        <dbReference type="ChEBI" id="CHEBI:29105"/>
    </cofactor>
    <text evidence="6">Binds 1 zinc ion.</text>
</comment>
<evidence type="ECO:0000259" key="8">
    <source>
        <dbReference type="Pfam" id="PF01432"/>
    </source>
</evidence>
<reference evidence="10 11" key="1">
    <citation type="submission" date="2019-04" db="EMBL/GenBank/DDBJ databases">
        <authorList>
            <person name="Hwang J.C."/>
        </authorList>
    </citation>
    <scope>NUCLEOTIDE SEQUENCE [LARGE SCALE GENOMIC DNA]</scope>
    <source>
        <strain evidence="10 11">IMCC35001</strain>
    </source>
</reference>
<dbReference type="InterPro" id="IPR004438">
    <property type="entry name" value="Peptidase_M3B"/>
</dbReference>
<name>A0A4U1BHV9_9GAMM</name>
<keyword evidence="1 6" id="KW-0645">Protease</keyword>
<dbReference type="InterPro" id="IPR001567">
    <property type="entry name" value="Pept_M3A_M3B_dom"/>
</dbReference>
<feature type="signal peptide" evidence="7">
    <location>
        <begin position="1"/>
        <end position="23"/>
    </location>
</feature>
<feature type="domain" description="Peptidase M3A/M3B catalytic" evidence="8">
    <location>
        <begin position="218"/>
        <end position="599"/>
    </location>
</feature>
<dbReference type="CDD" id="cd09608">
    <property type="entry name" value="M3B_PepF"/>
    <property type="match status" value="1"/>
</dbReference>
<dbReference type="OrthoDB" id="9766487at2"/>
<evidence type="ECO:0000313" key="11">
    <source>
        <dbReference type="Proteomes" id="UP000305674"/>
    </source>
</evidence>
<dbReference type="EMBL" id="SWCI01000002">
    <property type="protein sequence ID" value="TKB50356.1"/>
    <property type="molecule type" value="Genomic_DNA"/>
</dbReference>
<accession>A0A4U1BHV9</accession>
<dbReference type="GO" id="GO:0006518">
    <property type="term" value="P:peptide metabolic process"/>
    <property type="evidence" value="ECO:0007669"/>
    <property type="project" value="TreeGrafter"/>
</dbReference>
<dbReference type="Gene3D" id="1.10.1370.20">
    <property type="entry name" value="Oligoendopeptidase f, C-terminal domain"/>
    <property type="match status" value="1"/>
</dbReference>
<feature type="domain" description="Oligopeptidase F N-terminal" evidence="9">
    <location>
        <begin position="128"/>
        <end position="195"/>
    </location>
</feature>
<comment type="similarity">
    <text evidence="6">Belongs to the peptidase M3B family.</text>
</comment>
<sequence>MFKKSLIGLALFAGAALSPALVAEESQQNWDLTPLYADWQQWQGQKADLEKQLERLLAYQGRLGQSADALADAMDLYYDLSKTLSQLYVYANLNADTDLRDSDNGAKRQSIAMLANTFNQASAFVNPELIALGEDKVMKLVDAEPRLAAYRFPLENILRGKAHTLAPAAEKILAAAGTVTSAPYSSYATFTNAELPWPEIELDGELVTLNQASYARFRSHPDREVRKQAFDNFFGTLSKYRRTIASLLDANVKADVFNARSRNHASALEAALSEDNIPVEVYSALVDTTNANLDTLQRYLKLRSRMLKLDDQGYFDIYPAVVKATGDYPIDRGIEMMLASLEPMGENYVNKIRTGLDQRWMDTYPKLGKRSGAYMSGSAYDVHPYVLMNYNDDYTSVSTLTHEWGHATHSVYANANQPYATAGYATFTAEIASTFQEHLLTDYALKNADDDNERLYYLGQTLEKFRQTFFRQTMFAEFERAIHEEVEKGQPLSDTRASAIYLDLLRRYHGHDQGVMTIDDAYGIEWAYVPHFYYNFYVYQYATSIAASAAFADEVLSGDKAAYDRYLNLLKAGGSDYPYDLVKRAGVDLASAAPYEAIFKRMNRLMDEMETILDRSEKL</sequence>
<keyword evidence="3 6" id="KW-0378">Hydrolase</keyword>
<evidence type="ECO:0000256" key="7">
    <source>
        <dbReference type="SAM" id="SignalP"/>
    </source>
</evidence>
<dbReference type="InterPro" id="IPR042088">
    <property type="entry name" value="OligoPept_F_C"/>
</dbReference>
<keyword evidence="7" id="KW-0732">Signal</keyword>
<keyword evidence="5 6" id="KW-0482">Metalloprotease</keyword>
<feature type="chain" id="PRO_5020887910" description="Oligopeptidase F" evidence="7">
    <location>
        <begin position="24"/>
        <end position="619"/>
    </location>
</feature>
<evidence type="ECO:0000259" key="9">
    <source>
        <dbReference type="Pfam" id="PF08439"/>
    </source>
</evidence>
<dbReference type="EC" id="3.4.24.-" evidence="6"/>
<dbReference type="Pfam" id="PF08439">
    <property type="entry name" value="Peptidase_M3_N"/>
    <property type="match status" value="1"/>
</dbReference>
<keyword evidence="2 6" id="KW-0479">Metal-binding</keyword>
<dbReference type="GO" id="GO:0006508">
    <property type="term" value="P:proteolysis"/>
    <property type="evidence" value="ECO:0007669"/>
    <property type="project" value="UniProtKB-KW"/>
</dbReference>
<evidence type="ECO:0000256" key="2">
    <source>
        <dbReference type="ARBA" id="ARBA00022723"/>
    </source>
</evidence>
<dbReference type="InterPro" id="IPR013647">
    <property type="entry name" value="OligopepF_N_dom"/>
</dbReference>
<protein>
    <recommendedName>
        <fullName evidence="6">Oligopeptidase F</fullName>
        <ecNumber evidence="6">3.4.24.-</ecNumber>
    </recommendedName>
</protein>
<dbReference type="AlphaFoldDB" id="A0A4U1BHV9"/>
<dbReference type="SUPFAM" id="SSF55486">
    <property type="entry name" value="Metalloproteases ('zincins'), catalytic domain"/>
    <property type="match status" value="1"/>
</dbReference>
<dbReference type="RefSeq" id="WP_136851659.1">
    <property type="nucleotide sequence ID" value="NZ_SWCI01000002.1"/>
</dbReference>
<organism evidence="10 11">
    <name type="scientific">Ferrimonas sediminicola</name>
    <dbReference type="NCBI Taxonomy" id="2569538"/>
    <lineage>
        <taxon>Bacteria</taxon>
        <taxon>Pseudomonadati</taxon>
        <taxon>Pseudomonadota</taxon>
        <taxon>Gammaproteobacteria</taxon>
        <taxon>Alteromonadales</taxon>
        <taxon>Ferrimonadaceae</taxon>
        <taxon>Ferrimonas</taxon>
    </lineage>
</organism>
<evidence type="ECO:0000256" key="1">
    <source>
        <dbReference type="ARBA" id="ARBA00022670"/>
    </source>
</evidence>